<name>A0AAV8QRL7_ENSVE</name>
<feature type="region of interest" description="Disordered" evidence="1">
    <location>
        <begin position="1"/>
        <end position="36"/>
    </location>
</feature>
<dbReference type="Gene3D" id="3.60.60.10">
    <property type="entry name" value="Penicillin V Acylase, Chain A"/>
    <property type="match status" value="1"/>
</dbReference>
<dbReference type="AlphaFoldDB" id="A0AAV8QRL7"/>
<evidence type="ECO:0000259" key="2">
    <source>
        <dbReference type="Pfam" id="PF03417"/>
    </source>
</evidence>
<evidence type="ECO:0000313" key="4">
    <source>
        <dbReference type="Proteomes" id="UP001222027"/>
    </source>
</evidence>
<evidence type="ECO:0000256" key="1">
    <source>
        <dbReference type="SAM" id="MobiDB-lite"/>
    </source>
</evidence>
<protein>
    <recommendedName>
        <fullName evidence="2">Peptidase C45 hydrolase domain-containing protein</fullName>
    </recommendedName>
</protein>
<accession>A0AAV8QRL7</accession>
<proteinExistence type="predicted"/>
<dbReference type="PANTHER" id="PTHR34180:SF1">
    <property type="entry name" value="BETA-ALANYL-DOPAMINE_CARCININE HYDROLASE"/>
    <property type="match status" value="1"/>
</dbReference>
<dbReference type="Proteomes" id="UP001222027">
    <property type="component" value="Unassembled WGS sequence"/>
</dbReference>
<organism evidence="3 4">
    <name type="scientific">Ensete ventricosum</name>
    <name type="common">Abyssinian banana</name>
    <name type="synonym">Musa ensete</name>
    <dbReference type="NCBI Taxonomy" id="4639"/>
    <lineage>
        <taxon>Eukaryota</taxon>
        <taxon>Viridiplantae</taxon>
        <taxon>Streptophyta</taxon>
        <taxon>Embryophyta</taxon>
        <taxon>Tracheophyta</taxon>
        <taxon>Spermatophyta</taxon>
        <taxon>Magnoliopsida</taxon>
        <taxon>Liliopsida</taxon>
        <taxon>Zingiberales</taxon>
        <taxon>Musaceae</taxon>
        <taxon>Ensete</taxon>
    </lineage>
</organism>
<dbReference type="InterPro" id="IPR047794">
    <property type="entry name" value="C45_proenzyme-like"/>
</dbReference>
<gene>
    <name evidence="3" type="ORF">OPV22_023865</name>
</gene>
<feature type="domain" description="Peptidase C45 hydrolase" evidence="2">
    <location>
        <begin position="202"/>
        <end position="415"/>
    </location>
</feature>
<comment type="caution">
    <text evidence="3">The sequence shown here is derived from an EMBL/GenBank/DDBJ whole genome shotgun (WGS) entry which is preliminary data.</text>
</comment>
<keyword evidence="4" id="KW-1185">Reference proteome</keyword>
<sequence>MTRASRAGGDKASFQGVTWPPVSHRFGPTPQRPRASPITARAATRADKVVIASGVRAKQGWSGLGMDGSSKAAALELFDVGPCEEPFRLGYLVGRKFSSMIQSRAAADLVLQRQLLPFAQTPQAEPLIQAICSANRQRFPAHWEELLGTAEGSGVSVLHIILLNFRKEILPFIPEEETTPQKEAAAADNDDDDCSDVLVVNDSMAIAAHNEDANTALLGHTYLVRARLPNGGSFTAYTYAGELPSCAFGFNNNGIAFTLNSVPPRLEEIVAGGIGRNLISRDLLEATSLEDALDRICSCNVAVGHSYNLVDVRSRRILNVETASKNRFSIREVGKKPFFHANMYLHLQVEQVQDENSISRQRRAAQLPAESKSAVLSILGDSADDKYPIYMTGPTLYTLCTALIDVDERTVSILQCNPKIGDASYVLQMY</sequence>
<dbReference type="NCBIfam" id="NF040521">
    <property type="entry name" value="C45_proenzyme"/>
    <property type="match status" value="1"/>
</dbReference>
<dbReference type="Pfam" id="PF03417">
    <property type="entry name" value="AAT"/>
    <property type="match status" value="1"/>
</dbReference>
<dbReference type="PANTHER" id="PTHR34180">
    <property type="entry name" value="PEPTIDASE C45"/>
    <property type="match status" value="1"/>
</dbReference>
<reference evidence="3 4" key="1">
    <citation type="submission" date="2022-12" db="EMBL/GenBank/DDBJ databases">
        <title>Chromosome-scale assembly of the Ensete ventricosum genome.</title>
        <authorList>
            <person name="Dussert Y."/>
            <person name="Stocks J."/>
            <person name="Wendawek A."/>
            <person name="Woldeyes F."/>
            <person name="Nichols R.A."/>
            <person name="Borrell J.S."/>
        </authorList>
    </citation>
    <scope>NUCLEOTIDE SEQUENCE [LARGE SCALE GENOMIC DNA]</scope>
    <source>
        <strain evidence="4">cv. Maze</strain>
        <tissue evidence="3">Seeds</tissue>
    </source>
</reference>
<dbReference type="EMBL" id="JAQQAF010000006">
    <property type="protein sequence ID" value="KAJ8480138.1"/>
    <property type="molecule type" value="Genomic_DNA"/>
</dbReference>
<dbReference type="InterPro" id="IPR005079">
    <property type="entry name" value="Peptidase_C45_hydrolase"/>
</dbReference>
<evidence type="ECO:0000313" key="3">
    <source>
        <dbReference type="EMBL" id="KAJ8480138.1"/>
    </source>
</evidence>
<dbReference type="InterPro" id="IPR047801">
    <property type="entry name" value="Peptidase_C45"/>
</dbReference>